<accession>A0A1I2M8B2</accession>
<gene>
    <name evidence="1" type="ORF">SAMN04488033_11254</name>
</gene>
<dbReference type="AlphaFoldDB" id="A0A1I2M8B2"/>
<evidence type="ECO:0000313" key="1">
    <source>
        <dbReference type="EMBL" id="SFF87733.1"/>
    </source>
</evidence>
<evidence type="ECO:0000313" key="2">
    <source>
        <dbReference type="Proteomes" id="UP000199116"/>
    </source>
</evidence>
<protein>
    <recommendedName>
        <fullName evidence="3">DUF4249 domain-containing protein</fullName>
    </recommendedName>
</protein>
<dbReference type="Proteomes" id="UP000199116">
    <property type="component" value="Unassembled WGS sequence"/>
</dbReference>
<sequence length="387" mass="44596">MFSKQQILILLFTGFCLFQSCVEPIEFETDEYENILAVRATITDDLETQKVYLSRTFPFGEDGPAPESDASVWITDAVGNEYEFRETENGEYHSLNQFKAQPATDYQLQIETKNGISYTSEPTQLASSSPIDNVEAQRLTVKGENGIAIEVDNYNTNDATQFYRYEYEETYKIVSRYSSDSDLIYENGQFKVIPKTREERVCYNTLNSTNYILANTSNLSENNIENFLVKFVETANPKLSQRYSLLVRQIGISRDAHYYYNALERLSGSDNLFSQNQPGFVEGNIISENPDVKVLGYFNVSSVSTKRIFFDYYDFYEVGEDPRPYFSEDCNPAHPVLPEELEKLIPMLQSGYVKLLRTKFPTYEVVETECIDCNVWGTNVKPDFWEE</sequence>
<dbReference type="PROSITE" id="PS51257">
    <property type="entry name" value="PROKAR_LIPOPROTEIN"/>
    <property type="match status" value="1"/>
</dbReference>
<name>A0A1I2M8B2_9FLAO</name>
<dbReference type="Pfam" id="PF14054">
    <property type="entry name" value="DUF4249"/>
    <property type="match status" value="1"/>
</dbReference>
<dbReference type="EMBL" id="FOOH01000012">
    <property type="protein sequence ID" value="SFF87733.1"/>
    <property type="molecule type" value="Genomic_DNA"/>
</dbReference>
<dbReference type="InterPro" id="IPR025345">
    <property type="entry name" value="DUF4249"/>
</dbReference>
<dbReference type="RefSeq" id="WP_075325250.1">
    <property type="nucleotide sequence ID" value="NZ_FOOH01000012.1"/>
</dbReference>
<proteinExistence type="predicted"/>
<keyword evidence="2" id="KW-1185">Reference proteome</keyword>
<evidence type="ECO:0008006" key="3">
    <source>
        <dbReference type="Google" id="ProtNLM"/>
    </source>
</evidence>
<reference evidence="2" key="1">
    <citation type="submission" date="2016-10" db="EMBL/GenBank/DDBJ databases">
        <authorList>
            <person name="Varghese N."/>
            <person name="Submissions S."/>
        </authorList>
    </citation>
    <scope>NUCLEOTIDE SEQUENCE [LARGE SCALE GENOMIC DNA]</scope>
    <source>
        <strain evidence="2">DSM 23515</strain>
    </source>
</reference>
<organism evidence="1 2">
    <name type="scientific">Salegentibacter agarivorans</name>
    <dbReference type="NCBI Taxonomy" id="345907"/>
    <lineage>
        <taxon>Bacteria</taxon>
        <taxon>Pseudomonadati</taxon>
        <taxon>Bacteroidota</taxon>
        <taxon>Flavobacteriia</taxon>
        <taxon>Flavobacteriales</taxon>
        <taxon>Flavobacteriaceae</taxon>
        <taxon>Salegentibacter</taxon>
    </lineage>
</organism>